<comment type="caution">
    <text evidence="1">The sequence shown here is derived from an EMBL/GenBank/DDBJ whole genome shotgun (WGS) entry which is preliminary data.</text>
</comment>
<dbReference type="AlphaFoldDB" id="A0AAV4VWM9"/>
<keyword evidence="2" id="KW-1185">Reference proteome</keyword>
<gene>
    <name evidence="1" type="ORF">CEXT_503881</name>
</gene>
<organism evidence="1 2">
    <name type="scientific">Caerostris extrusa</name>
    <name type="common">Bark spider</name>
    <name type="synonym">Caerostris bankana</name>
    <dbReference type="NCBI Taxonomy" id="172846"/>
    <lineage>
        <taxon>Eukaryota</taxon>
        <taxon>Metazoa</taxon>
        <taxon>Ecdysozoa</taxon>
        <taxon>Arthropoda</taxon>
        <taxon>Chelicerata</taxon>
        <taxon>Arachnida</taxon>
        <taxon>Araneae</taxon>
        <taxon>Araneomorphae</taxon>
        <taxon>Entelegynae</taxon>
        <taxon>Araneoidea</taxon>
        <taxon>Araneidae</taxon>
        <taxon>Caerostris</taxon>
    </lineage>
</organism>
<proteinExistence type="predicted"/>
<protein>
    <submittedName>
        <fullName evidence="1">Uncharacterized protein</fullName>
    </submittedName>
</protein>
<evidence type="ECO:0000313" key="2">
    <source>
        <dbReference type="Proteomes" id="UP001054945"/>
    </source>
</evidence>
<dbReference type="EMBL" id="BPLR01015206">
    <property type="protein sequence ID" value="GIY74364.1"/>
    <property type="molecule type" value="Genomic_DNA"/>
</dbReference>
<evidence type="ECO:0000313" key="1">
    <source>
        <dbReference type="EMBL" id="GIY74364.1"/>
    </source>
</evidence>
<name>A0AAV4VWM9_CAEEX</name>
<accession>A0AAV4VWM9</accession>
<sequence length="183" mass="20748">MIATHAPGLTSDHAFDTNHPILPEITFQTFPFKAESLILVFYPKNLLVDTRGKTRWVYILIMGTFPFPVTAGGRRLRTPVTCLGLAGVSFSLIYPPATSGRDFGVKASETKQVGLMRWKHCLRNFGIVVTGDCVAKRNIGDLLKCWRNLTQWKDYRVNILEGLSRQHRGRIIESTLCKDYRVH</sequence>
<reference evidence="1 2" key="1">
    <citation type="submission" date="2021-06" db="EMBL/GenBank/DDBJ databases">
        <title>Caerostris extrusa draft genome.</title>
        <authorList>
            <person name="Kono N."/>
            <person name="Arakawa K."/>
        </authorList>
    </citation>
    <scope>NUCLEOTIDE SEQUENCE [LARGE SCALE GENOMIC DNA]</scope>
</reference>
<dbReference type="Proteomes" id="UP001054945">
    <property type="component" value="Unassembled WGS sequence"/>
</dbReference>